<accession>A0A9P8C4V3</accession>
<dbReference type="SMART" id="SM00397">
    <property type="entry name" value="t_SNARE"/>
    <property type="match status" value="1"/>
</dbReference>
<dbReference type="GO" id="GO:0005886">
    <property type="term" value="C:plasma membrane"/>
    <property type="evidence" value="ECO:0007669"/>
    <property type="project" value="TreeGrafter"/>
</dbReference>
<reference evidence="5" key="1">
    <citation type="journal article" date="2021" name="IMA Fungus">
        <title>Genomic characterization of three marine fungi, including Emericellopsis atlantica sp. nov. with signatures of a generalist lifestyle and marine biomass degradation.</title>
        <authorList>
            <person name="Hagestad O.C."/>
            <person name="Hou L."/>
            <person name="Andersen J.H."/>
            <person name="Hansen E.H."/>
            <person name="Altermark B."/>
            <person name="Li C."/>
            <person name="Kuhnert E."/>
            <person name="Cox R.J."/>
            <person name="Crous P.W."/>
            <person name="Spatafora J.W."/>
            <person name="Lail K."/>
            <person name="Amirebrahimi M."/>
            <person name="Lipzen A."/>
            <person name="Pangilinan J."/>
            <person name="Andreopoulos W."/>
            <person name="Hayes R.D."/>
            <person name="Ng V."/>
            <person name="Grigoriev I.V."/>
            <person name="Jackson S.A."/>
            <person name="Sutton T.D.S."/>
            <person name="Dobson A.D.W."/>
            <person name="Rama T."/>
        </authorList>
    </citation>
    <scope>NUCLEOTIDE SEQUENCE</scope>
    <source>
        <strain evidence="5">TRa018bII</strain>
    </source>
</reference>
<dbReference type="Proteomes" id="UP000824998">
    <property type="component" value="Unassembled WGS sequence"/>
</dbReference>
<dbReference type="GO" id="GO:0005484">
    <property type="term" value="F:SNAP receptor activity"/>
    <property type="evidence" value="ECO:0007669"/>
    <property type="project" value="TreeGrafter"/>
</dbReference>
<dbReference type="PANTHER" id="PTHR19957:SF380">
    <property type="entry name" value="SYNTAXIN FAMILY PROTEIN"/>
    <property type="match status" value="1"/>
</dbReference>
<dbReference type="InterPro" id="IPR006011">
    <property type="entry name" value="Syntaxin_N"/>
</dbReference>
<dbReference type="GO" id="GO:0006887">
    <property type="term" value="P:exocytosis"/>
    <property type="evidence" value="ECO:0007669"/>
    <property type="project" value="TreeGrafter"/>
</dbReference>
<evidence type="ECO:0000256" key="1">
    <source>
        <dbReference type="ARBA" id="ARBA00009063"/>
    </source>
</evidence>
<dbReference type="InterPro" id="IPR045242">
    <property type="entry name" value="Syntaxin"/>
</dbReference>
<feature type="compositionally biased region" description="Polar residues" evidence="2">
    <location>
        <begin position="45"/>
        <end position="68"/>
    </location>
</feature>
<evidence type="ECO:0000256" key="3">
    <source>
        <dbReference type="SAM" id="Phobius"/>
    </source>
</evidence>
<dbReference type="InterPro" id="IPR010989">
    <property type="entry name" value="SNARE"/>
</dbReference>
<feature type="domain" description="T-SNARE coiled-coil homology" evidence="4">
    <location>
        <begin position="224"/>
        <end position="286"/>
    </location>
</feature>
<feature type="region of interest" description="Disordered" evidence="2">
    <location>
        <begin position="1"/>
        <end position="68"/>
    </location>
</feature>
<evidence type="ECO:0000256" key="2">
    <source>
        <dbReference type="SAM" id="MobiDB-lite"/>
    </source>
</evidence>
<dbReference type="Pfam" id="PF00804">
    <property type="entry name" value="Syntaxin"/>
    <property type="match status" value="1"/>
</dbReference>
<keyword evidence="3" id="KW-0472">Membrane</keyword>
<evidence type="ECO:0000313" key="5">
    <source>
        <dbReference type="EMBL" id="KAG9234013.1"/>
    </source>
</evidence>
<keyword evidence="3" id="KW-1133">Transmembrane helix</keyword>
<comment type="caution">
    <text evidence="5">The sequence shown here is derived from an EMBL/GenBank/DDBJ whole genome shotgun (WGS) entry which is preliminary data.</text>
</comment>
<feature type="transmembrane region" description="Helical" evidence="3">
    <location>
        <begin position="298"/>
        <end position="322"/>
    </location>
</feature>
<dbReference type="GO" id="GO:0000149">
    <property type="term" value="F:SNARE binding"/>
    <property type="evidence" value="ECO:0007669"/>
    <property type="project" value="TreeGrafter"/>
</dbReference>
<gene>
    <name evidence="5" type="ORF">BJ875DRAFT_27553</name>
</gene>
<dbReference type="SUPFAM" id="SSF47661">
    <property type="entry name" value="t-snare proteins"/>
    <property type="match status" value="1"/>
</dbReference>
<dbReference type="Pfam" id="PF05739">
    <property type="entry name" value="SNARE"/>
    <property type="match status" value="1"/>
</dbReference>
<dbReference type="GO" id="GO:0031201">
    <property type="term" value="C:SNARE complex"/>
    <property type="evidence" value="ECO:0007669"/>
    <property type="project" value="TreeGrafter"/>
</dbReference>
<dbReference type="GO" id="GO:0012505">
    <property type="term" value="C:endomembrane system"/>
    <property type="evidence" value="ECO:0007669"/>
    <property type="project" value="TreeGrafter"/>
</dbReference>
<dbReference type="Gene3D" id="1.20.58.70">
    <property type="match status" value="1"/>
</dbReference>
<keyword evidence="3" id="KW-0812">Transmembrane</keyword>
<organism evidence="5 6">
    <name type="scientific">Amylocarpus encephaloides</name>
    <dbReference type="NCBI Taxonomy" id="45428"/>
    <lineage>
        <taxon>Eukaryota</taxon>
        <taxon>Fungi</taxon>
        <taxon>Dikarya</taxon>
        <taxon>Ascomycota</taxon>
        <taxon>Pezizomycotina</taxon>
        <taxon>Leotiomycetes</taxon>
        <taxon>Helotiales</taxon>
        <taxon>Helotiales incertae sedis</taxon>
        <taxon>Amylocarpus</taxon>
    </lineage>
</organism>
<dbReference type="GO" id="GO:0006886">
    <property type="term" value="P:intracellular protein transport"/>
    <property type="evidence" value="ECO:0007669"/>
    <property type="project" value="TreeGrafter"/>
</dbReference>
<dbReference type="PANTHER" id="PTHR19957">
    <property type="entry name" value="SYNTAXIN"/>
    <property type="match status" value="1"/>
</dbReference>
<dbReference type="GO" id="GO:0006906">
    <property type="term" value="P:vesicle fusion"/>
    <property type="evidence" value="ECO:0007669"/>
    <property type="project" value="TreeGrafter"/>
</dbReference>
<dbReference type="PROSITE" id="PS50192">
    <property type="entry name" value="T_SNARE"/>
    <property type="match status" value="1"/>
</dbReference>
<evidence type="ECO:0000313" key="6">
    <source>
        <dbReference type="Proteomes" id="UP000824998"/>
    </source>
</evidence>
<dbReference type="OrthoDB" id="10255013at2759"/>
<evidence type="ECO:0000259" key="4">
    <source>
        <dbReference type="PROSITE" id="PS50192"/>
    </source>
</evidence>
<dbReference type="EMBL" id="MU251478">
    <property type="protein sequence ID" value="KAG9234013.1"/>
    <property type="molecule type" value="Genomic_DNA"/>
</dbReference>
<name>A0A9P8C4V3_9HELO</name>
<dbReference type="GO" id="GO:0048278">
    <property type="term" value="P:vesicle docking"/>
    <property type="evidence" value="ECO:0007669"/>
    <property type="project" value="TreeGrafter"/>
</dbReference>
<sequence length="396" mass="44148">MSQYANNYGPNPYDRRQDVSPGYNSPQFRSEQQYGVPVGGRDDYGSQNVELTPLANNGSQFGSQDNTKSTLDQCKFIRDTIDDMERNDIPALKNAQQASLNSPDPARAAADVATRSRQIMDSYRGLVGQIRVLKSNPQNQNEDISTGRQVISVNKKLTDTMVDYRRLDYDFERKLKEQIARQYRIVRPDASEKEVREAVENDDSQIFSQALMQSDRRGQAQSTLSAVKSRHDEIQKIAQQMAELAQLFTQMDELVVQQEAAVTDIETKGEEVVEHMDQGTGQIQVAIQSAKNARKWKWWCLGIAVLIVIIIVVVVLIVKFVVNNNPATPKPAATKRFALPLEARRVVAGPYSPTTPSITEREPVAPAGLAFDTSGRLVNVGVDYVPGSKKARSFQA</sequence>
<proteinExistence type="inferred from homology"/>
<dbReference type="InterPro" id="IPR000727">
    <property type="entry name" value="T_SNARE_dom"/>
</dbReference>
<feature type="compositionally biased region" description="Polar residues" evidence="2">
    <location>
        <begin position="22"/>
        <end position="33"/>
    </location>
</feature>
<dbReference type="AlphaFoldDB" id="A0A9P8C4V3"/>
<dbReference type="CDD" id="cd15849">
    <property type="entry name" value="SNARE_Sso1"/>
    <property type="match status" value="1"/>
</dbReference>
<protein>
    <submittedName>
        <fullName evidence="5">t-SNARE</fullName>
    </submittedName>
</protein>
<keyword evidence="6" id="KW-1185">Reference proteome</keyword>
<comment type="similarity">
    <text evidence="1">Belongs to the syntaxin family.</text>
</comment>